<reference evidence="1 2" key="1">
    <citation type="submission" date="2017-04" db="EMBL/GenBank/DDBJ databases">
        <title>Kefir bacterial isolates.</title>
        <authorList>
            <person name="Kim Y."/>
            <person name="Blasche S."/>
            <person name="Patil K.R."/>
        </authorList>
    </citation>
    <scope>NUCLEOTIDE SEQUENCE [LARGE SCALE GENOMIC DNA]</scope>
    <source>
        <strain evidence="1 2">KR</strain>
    </source>
</reference>
<comment type="caution">
    <text evidence="1">The sequence shown here is derived from an EMBL/GenBank/DDBJ whole genome shotgun (WGS) entry which is preliminary data.</text>
</comment>
<evidence type="ECO:0000313" key="1">
    <source>
        <dbReference type="EMBL" id="PAK74686.1"/>
    </source>
</evidence>
<organism evidence="1 2">
    <name type="scientific">Acetobacter fabarum</name>
    <dbReference type="NCBI Taxonomy" id="483199"/>
    <lineage>
        <taxon>Bacteria</taxon>
        <taxon>Pseudomonadati</taxon>
        <taxon>Pseudomonadota</taxon>
        <taxon>Alphaproteobacteria</taxon>
        <taxon>Acetobacterales</taxon>
        <taxon>Acetobacteraceae</taxon>
        <taxon>Acetobacter</taxon>
    </lineage>
</organism>
<keyword evidence="2" id="KW-1185">Reference proteome</keyword>
<evidence type="ECO:0000313" key="2">
    <source>
        <dbReference type="Proteomes" id="UP000216151"/>
    </source>
</evidence>
<protein>
    <recommendedName>
        <fullName evidence="3">Transposase DDE domain-containing protein</fullName>
    </recommendedName>
</protein>
<name>A0A269XQJ7_9PROT</name>
<dbReference type="EMBL" id="NCXK01000084">
    <property type="protein sequence ID" value="PAK74686.1"/>
    <property type="molecule type" value="Genomic_DNA"/>
</dbReference>
<dbReference type="AlphaFoldDB" id="A0A269XQJ7"/>
<sequence length="75" mass="8657">MEIGTNHTSPQAGFVPDEKRWLVERNFAWLGDYWRLSIDRERTIAHSCTMVPLAFIRLGSVDKRSLQAGLDVIQR</sequence>
<dbReference type="Proteomes" id="UP000216151">
    <property type="component" value="Unassembled WGS sequence"/>
</dbReference>
<accession>A0A269XQJ7</accession>
<proteinExistence type="predicted"/>
<gene>
    <name evidence="1" type="ORF">B8X00_14085</name>
</gene>
<feature type="non-terminal residue" evidence="1">
    <location>
        <position position="75"/>
    </location>
</feature>
<evidence type="ECO:0008006" key="3">
    <source>
        <dbReference type="Google" id="ProtNLM"/>
    </source>
</evidence>
<dbReference type="OrthoDB" id="7278099at2"/>